<protein>
    <submittedName>
        <fullName evidence="2">Uncharacterized protein</fullName>
    </submittedName>
</protein>
<name>A0AAV7RBJ3_PLEWA</name>
<comment type="caution">
    <text evidence="2">The sequence shown here is derived from an EMBL/GenBank/DDBJ whole genome shotgun (WGS) entry which is preliminary data.</text>
</comment>
<evidence type="ECO:0000313" key="3">
    <source>
        <dbReference type="Proteomes" id="UP001066276"/>
    </source>
</evidence>
<evidence type="ECO:0000256" key="1">
    <source>
        <dbReference type="SAM" id="MobiDB-lite"/>
    </source>
</evidence>
<feature type="region of interest" description="Disordered" evidence="1">
    <location>
        <begin position="1"/>
        <end position="22"/>
    </location>
</feature>
<gene>
    <name evidence="2" type="ORF">NDU88_002327</name>
</gene>
<accession>A0AAV7RBJ3</accession>
<sequence>MCVSLHTAFTHPHESRSRKAPCPANPSYAAPRYLGVKRRHFYFLLANGSSPGVKFVTLPPAINTGIQLSISEIDGNNTTHRSSASLLGAPDCGIVIQGRLSQQLPQAMCVGNEALRIIPDRHETPQLHYTQKSASPLDASRLVTTVLSCKYHRGLSTAQELQHSLQGSPLGSEERSATLEFLDIQLNDEGNQG</sequence>
<dbReference type="EMBL" id="JANPWB010000009">
    <property type="protein sequence ID" value="KAJ1149520.1"/>
    <property type="molecule type" value="Genomic_DNA"/>
</dbReference>
<dbReference type="AlphaFoldDB" id="A0AAV7RBJ3"/>
<organism evidence="2 3">
    <name type="scientific">Pleurodeles waltl</name>
    <name type="common">Iberian ribbed newt</name>
    <dbReference type="NCBI Taxonomy" id="8319"/>
    <lineage>
        <taxon>Eukaryota</taxon>
        <taxon>Metazoa</taxon>
        <taxon>Chordata</taxon>
        <taxon>Craniata</taxon>
        <taxon>Vertebrata</taxon>
        <taxon>Euteleostomi</taxon>
        <taxon>Amphibia</taxon>
        <taxon>Batrachia</taxon>
        <taxon>Caudata</taxon>
        <taxon>Salamandroidea</taxon>
        <taxon>Salamandridae</taxon>
        <taxon>Pleurodelinae</taxon>
        <taxon>Pleurodeles</taxon>
    </lineage>
</organism>
<proteinExistence type="predicted"/>
<keyword evidence="3" id="KW-1185">Reference proteome</keyword>
<reference evidence="2" key="1">
    <citation type="journal article" date="2022" name="bioRxiv">
        <title>Sequencing and chromosome-scale assembly of the giantPleurodeles waltlgenome.</title>
        <authorList>
            <person name="Brown T."/>
            <person name="Elewa A."/>
            <person name="Iarovenko S."/>
            <person name="Subramanian E."/>
            <person name="Araus A.J."/>
            <person name="Petzold A."/>
            <person name="Susuki M."/>
            <person name="Suzuki K.-i.T."/>
            <person name="Hayashi T."/>
            <person name="Toyoda A."/>
            <person name="Oliveira C."/>
            <person name="Osipova E."/>
            <person name="Leigh N.D."/>
            <person name="Simon A."/>
            <person name="Yun M.H."/>
        </authorList>
    </citation>
    <scope>NUCLEOTIDE SEQUENCE</scope>
    <source>
        <strain evidence="2">20211129_DDA</strain>
        <tissue evidence="2">Liver</tissue>
    </source>
</reference>
<dbReference type="Proteomes" id="UP001066276">
    <property type="component" value="Chromosome 5"/>
</dbReference>
<evidence type="ECO:0000313" key="2">
    <source>
        <dbReference type="EMBL" id="KAJ1149520.1"/>
    </source>
</evidence>